<dbReference type="SUPFAM" id="SSF48576">
    <property type="entry name" value="Terpenoid synthases"/>
    <property type="match status" value="1"/>
</dbReference>
<dbReference type="Pfam" id="PF00494">
    <property type="entry name" value="SQS_PSY"/>
    <property type="match status" value="1"/>
</dbReference>
<dbReference type="SFLD" id="SFLDG01212">
    <property type="entry name" value="Phytoene_synthase_like"/>
    <property type="match status" value="1"/>
</dbReference>
<organism evidence="2 3">
    <name type="scientific">Neisseria cinerea ATCC 14685</name>
    <dbReference type="NCBI Taxonomy" id="546262"/>
    <lineage>
        <taxon>Bacteria</taxon>
        <taxon>Pseudomonadati</taxon>
        <taxon>Pseudomonadota</taxon>
        <taxon>Betaproteobacteria</taxon>
        <taxon>Neisseriales</taxon>
        <taxon>Neisseriaceae</taxon>
        <taxon>Neisseria</taxon>
    </lineage>
</organism>
<dbReference type="InterPro" id="IPR017828">
    <property type="entry name" value="SQ_synth_HpnD-like"/>
</dbReference>
<dbReference type="GO" id="GO:0051996">
    <property type="term" value="F:squalene synthase [NAD(P)H] activity"/>
    <property type="evidence" value="ECO:0007669"/>
    <property type="project" value="InterPro"/>
</dbReference>
<dbReference type="AlphaFoldDB" id="D0W1E5"/>
<evidence type="ECO:0000256" key="1">
    <source>
        <dbReference type="ARBA" id="ARBA00022679"/>
    </source>
</evidence>
<dbReference type="SFLD" id="SFLDS00005">
    <property type="entry name" value="Isoprenoid_Synthase_Type_I"/>
    <property type="match status" value="1"/>
</dbReference>
<dbReference type="InterPro" id="IPR002060">
    <property type="entry name" value="Squ/phyt_synthse"/>
</dbReference>
<reference evidence="2 3" key="1">
    <citation type="submission" date="2009-10" db="EMBL/GenBank/DDBJ databases">
        <authorList>
            <person name="Weinstock G."/>
            <person name="Sodergren E."/>
            <person name="Clifton S."/>
            <person name="Fulton L."/>
            <person name="Fulton B."/>
            <person name="Courtney L."/>
            <person name="Fronick C."/>
            <person name="Harrison M."/>
            <person name="Strong C."/>
            <person name="Farmer C."/>
            <person name="Delahaunty K."/>
            <person name="Markovic C."/>
            <person name="Hall O."/>
            <person name="Minx P."/>
            <person name="Tomlinson C."/>
            <person name="Mitreva M."/>
            <person name="Nelson J."/>
            <person name="Hou S."/>
            <person name="Wollam A."/>
            <person name="Pepin K.H."/>
            <person name="Johnson M."/>
            <person name="Bhonagiri V."/>
            <person name="Nash W.E."/>
            <person name="Warren W."/>
            <person name="Chinwalla A."/>
            <person name="Mardis E.R."/>
            <person name="Wilson R.K."/>
        </authorList>
    </citation>
    <scope>NUCLEOTIDE SEQUENCE [LARGE SCALE GENOMIC DNA]</scope>
    <source>
        <strain evidence="2 3">ATCC 14685</strain>
    </source>
</reference>
<sequence>MLGNEASGFKIALPCKIPIKSAFYFRLKEHAVQGLDYCRQKAEESRSSFLSGFRFLPQEKRDAITVLYAFCRELDDIADDCSDPNVAQATLNWWRGDLDRVFCGMMPEHPVNQALRQIKETFDLPKYELEALIDGMQMDLVQARYGSFEELKLYCHRVAGVVGCLIARILGFSDNQTLEYADKMGLALQLTNIIRDVGEDARNGRIYLPMEEMQWFDVPANVILQCRPTENFTELMAFQIKRARETYCEAVSLLPAADKKSQKAGLVMAAVYYALLNEIDFDGVQNVLTYKIAIPSPRKKRIALKTWLFGFKP</sequence>
<dbReference type="NCBIfam" id="TIGR03465">
    <property type="entry name" value="HpnD"/>
    <property type="match status" value="1"/>
</dbReference>
<protein>
    <submittedName>
        <fullName evidence="2">Squalene synthase HpnD</fullName>
        <ecNumber evidence="2">2.4.1.21</ecNumber>
    </submittedName>
</protein>
<dbReference type="CDD" id="cd00683">
    <property type="entry name" value="Trans_IPPS_HH"/>
    <property type="match status" value="1"/>
</dbReference>
<dbReference type="GO" id="GO:0004311">
    <property type="term" value="F:geranylgeranyl diphosphate synthase activity"/>
    <property type="evidence" value="ECO:0007669"/>
    <property type="project" value="InterPro"/>
</dbReference>
<dbReference type="InterPro" id="IPR019845">
    <property type="entry name" value="Squalene/phytoene_synthase_CS"/>
</dbReference>
<dbReference type="GO" id="GO:0009011">
    <property type="term" value="F:alpha-1,4-glucan glucosyltransferase (ADP-glucose donor) activity"/>
    <property type="evidence" value="ECO:0007669"/>
    <property type="project" value="UniProtKB-EC"/>
</dbReference>
<keyword evidence="2" id="KW-0328">Glycosyltransferase</keyword>
<dbReference type="eggNOG" id="COG1562">
    <property type="taxonomic scope" value="Bacteria"/>
</dbReference>
<dbReference type="Gene3D" id="1.10.600.10">
    <property type="entry name" value="Farnesyl Diphosphate Synthase"/>
    <property type="match status" value="1"/>
</dbReference>
<name>D0W1E5_NEICI</name>
<proteinExistence type="predicted"/>
<keyword evidence="1 2" id="KW-0808">Transferase</keyword>
<dbReference type="EC" id="2.4.1.21" evidence="2"/>
<evidence type="ECO:0000313" key="3">
    <source>
        <dbReference type="Proteomes" id="UP000003294"/>
    </source>
</evidence>
<dbReference type="Proteomes" id="UP000003294">
    <property type="component" value="Unassembled WGS sequence"/>
</dbReference>
<dbReference type="InterPro" id="IPR008949">
    <property type="entry name" value="Isoprenoid_synthase_dom_sf"/>
</dbReference>
<comment type="caution">
    <text evidence="2">The sequence shown here is derived from an EMBL/GenBank/DDBJ whole genome shotgun (WGS) entry which is preliminary data.</text>
</comment>
<dbReference type="SFLD" id="SFLDG01018">
    <property type="entry name" value="Squalene/Phytoene_Synthase_Lik"/>
    <property type="match status" value="1"/>
</dbReference>
<dbReference type="STRING" id="546262.NEICINOT_03465"/>
<evidence type="ECO:0000313" key="2">
    <source>
        <dbReference type="EMBL" id="EEZ72533.1"/>
    </source>
</evidence>
<dbReference type="InterPro" id="IPR033904">
    <property type="entry name" value="Trans_IPPS_HH"/>
</dbReference>
<dbReference type="PANTHER" id="PTHR31480">
    <property type="entry name" value="BIFUNCTIONAL LYCOPENE CYCLASE/PHYTOENE SYNTHASE"/>
    <property type="match status" value="1"/>
</dbReference>
<dbReference type="PROSITE" id="PS01045">
    <property type="entry name" value="SQUALEN_PHYTOEN_SYN_2"/>
    <property type="match status" value="1"/>
</dbReference>
<gene>
    <name evidence="2" type="primary">hpnD</name>
    <name evidence="2" type="ORF">NEICINOT_03465</name>
</gene>
<dbReference type="GO" id="GO:0016117">
    <property type="term" value="P:carotenoid biosynthetic process"/>
    <property type="evidence" value="ECO:0007669"/>
    <property type="project" value="InterPro"/>
</dbReference>
<dbReference type="EMBL" id="ACDY02000002">
    <property type="protein sequence ID" value="EEZ72533.1"/>
    <property type="molecule type" value="Genomic_DNA"/>
</dbReference>
<dbReference type="InterPro" id="IPR044843">
    <property type="entry name" value="Trans_IPPS_bact-type"/>
</dbReference>
<accession>D0W1E5</accession>